<feature type="compositionally biased region" description="Polar residues" evidence="1">
    <location>
        <begin position="122"/>
        <end position="135"/>
    </location>
</feature>
<keyword evidence="3" id="KW-1185">Reference proteome</keyword>
<feature type="region of interest" description="Disordered" evidence="1">
    <location>
        <begin position="227"/>
        <end position="321"/>
    </location>
</feature>
<feature type="region of interest" description="Disordered" evidence="1">
    <location>
        <begin position="119"/>
        <end position="146"/>
    </location>
</feature>
<dbReference type="Proteomes" id="UP000275078">
    <property type="component" value="Unassembled WGS sequence"/>
</dbReference>
<proteinExistence type="predicted"/>
<feature type="compositionally biased region" description="Basic and acidic residues" evidence="1">
    <location>
        <begin position="238"/>
        <end position="250"/>
    </location>
</feature>
<reference evidence="2 3" key="1">
    <citation type="journal article" date="2018" name="Nat. Ecol. Evol.">
        <title>Pezizomycetes genomes reveal the molecular basis of ectomycorrhizal truffle lifestyle.</title>
        <authorList>
            <person name="Murat C."/>
            <person name="Payen T."/>
            <person name="Noel B."/>
            <person name="Kuo A."/>
            <person name="Morin E."/>
            <person name="Chen J."/>
            <person name="Kohler A."/>
            <person name="Krizsan K."/>
            <person name="Balestrini R."/>
            <person name="Da Silva C."/>
            <person name="Montanini B."/>
            <person name="Hainaut M."/>
            <person name="Levati E."/>
            <person name="Barry K.W."/>
            <person name="Belfiori B."/>
            <person name="Cichocki N."/>
            <person name="Clum A."/>
            <person name="Dockter R.B."/>
            <person name="Fauchery L."/>
            <person name="Guy J."/>
            <person name="Iotti M."/>
            <person name="Le Tacon F."/>
            <person name="Lindquist E.A."/>
            <person name="Lipzen A."/>
            <person name="Malagnac F."/>
            <person name="Mello A."/>
            <person name="Molinier V."/>
            <person name="Miyauchi S."/>
            <person name="Poulain J."/>
            <person name="Riccioni C."/>
            <person name="Rubini A."/>
            <person name="Sitrit Y."/>
            <person name="Splivallo R."/>
            <person name="Traeger S."/>
            <person name="Wang M."/>
            <person name="Zifcakova L."/>
            <person name="Wipf D."/>
            <person name="Zambonelli A."/>
            <person name="Paolocci F."/>
            <person name="Nowrousian M."/>
            <person name="Ottonello S."/>
            <person name="Baldrian P."/>
            <person name="Spatafora J.W."/>
            <person name="Henrissat B."/>
            <person name="Nagy L.G."/>
            <person name="Aury J.M."/>
            <person name="Wincker P."/>
            <person name="Grigoriev I.V."/>
            <person name="Bonfante P."/>
            <person name="Martin F.M."/>
        </authorList>
    </citation>
    <scope>NUCLEOTIDE SEQUENCE [LARGE SCALE GENOMIC DNA]</scope>
    <source>
        <strain evidence="2 3">RN42</strain>
    </source>
</reference>
<organism evidence="2 3">
    <name type="scientific">Ascobolus immersus RN42</name>
    <dbReference type="NCBI Taxonomy" id="1160509"/>
    <lineage>
        <taxon>Eukaryota</taxon>
        <taxon>Fungi</taxon>
        <taxon>Dikarya</taxon>
        <taxon>Ascomycota</taxon>
        <taxon>Pezizomycotina</taxon>
        <taxon>Pezizomycetes</taxon>
        <taxon>Pezizales</taxon>
        <taxon>Ascobolaceae</taxon>
        <taxon>Ascobolus</taxon>
    </lineage>
</organism>
<feature type="compositionally biased region" description="Polar residues" evidence="1">
    <location>
        <begin position="312"/>
        <end position="321"/>
    </location>
</feature>
<feature type="compositionally biased region" description="Polar residues" evidence="1">
    <location>
        <begin position="32"/>
        <end position="41"/>
    </location>
</feature>
<feature type="compositionally biased region" description="Polar residues" evidence="1">
    <location>
        <begin position="94"/>
        <end position="104"/>
    </location>
</feature>
<feature type="region of interest" description="Disordered" evidence="1">
    <location>
        <begin position="1"/>
        <end position="41"/>
    </location>
</feature>
<evidence type="ECO:0000313" key="2">
    <source>
        <dbReference type="EMBL" id="RPA85176.1"/>
    </source>
</evidence>
<feature type="compositionally biased region" description="Polar residues" evidence="1">
    <location>
        <begin position="261"/>
        <end position="273"/>
    </location>
</feature>
<protein>
    <submittedName>
        <fullName evidence="2">Uncharacterized protein</fullName>
    </submittedName>
</protein>
<feature type="compositionally biased region" description="Low complexity" evidence="1">
    <location>
        <begin position="297"/>
        <end position="311"/>
    </location>
</feature>
<dbReference type="AlphaFoldDB" id="A0A3N4IHS1"/>
<dbReference type="EMBL" id="ML119655">
    <property type="protein sequence ID" value="RPA85176.1"/>
    <property type="molecule type" value="Genomic_DNA"/>
</dbReference>
<feature type="compositionally biased region" description="Acidic residues" evidence="1">
    <location>
        <begin position="228"/>
        <end position="237"/>
    </location>
</feature>
<evidence type="ECO:0000256" key="1">
    <source>
        <dbReference type="SAM" id="MobiDB-lite"/>
    </source>
</evidence>
<accession>A0A3N4IHS1</accession>
<sequence>MSPLSAFISSQNPKPSSTMSKKLKKVGDKIRSSTFSLPTSSPIAMSASLTFSFLPELKPSPAPKKAAVPRRTSFPNLNATSYLDLEATPPSSPKLASTRSSSKEPLNLHHRKSLHYLFSYSPKPSTDNSGSTTAARSALDAQRRQFRRDPSMQALWADMHRQGLATPWDPAWKRALDKVIIPVEDAAERVWSVLEEAGEEAFVFTAVGLGVWSLGNVPRAGAACAVGSEEDEEEYGEAEVKKEKGKEKKISGPMNPVHISGFTSSTPQAQHEPTLQPARKIRHKRSSSDPSPHHRTSITPTRPTTPRSQSHQPTRTNSTTTRHLLNLANTLGQQPSPRRSSTPAPSLNYIRLKHSRQSSVTSAATMGSMLSAATTNETTLWDELRLVVTTNSVEDILGGRKVPGMRGSREVFPGWFDERGMVGGVGWEF</sequence>
<feature type="region of interest" description="Disordered" evidence="1">
    <location>
        <begin position="79"/>
        <end position="105"/>
    </location>
</feature>
<evidence type="ECO:0000313" key="3">
    <source>
        <dbReference type="Proteomes" id="UP000275078"/>
    </source>
</evidence>
<feature type="compositionally biased region" description="Polar residues" evidence="1">
    <location>
        <begin position="7"/>
        <end position="20"/>
    </location>
</feature>
<name>A0A3N4IHS1_ASCIM</name>
<gene>
    <name evidence="2" type="ORF">BJ508DRAFT_323003</name>
</gene>